<keyword evidence="5" id="KW-1185">Reference proteome</keyword>
<evidence type="ECO:0000259" key="2">
    <source>
        <dbReference type="Pfam" id="PF00296"/>
    </source>
</evidence>
<dbReference type="OrthoDB" id="180193at2"/>
<dbReference type="AlphaFoldDB" id="A0A3A9JVA8"/>
<dbReference type="EC" id="1.-.-.-" evidence="4"/>
<dbReference type="Gene3D" id="3.20.20.30">
    <property type="entry name" value="Luciferase-like domain"/>
    <property type="match status" value="1"/>
</dbReference>
<evidence type="ECO:0000313" key="6">
    <source>
        <dbReference type="Proteomes" id="UP000278036"/>
    </source>
</evidence>
<dbReference type="InterPro" id="IPR050564">
    <property type="entry name" value="F420-G6PD/mer"/>
</dbReference>
<dbReference type="NCBIfam" id="TIGR03885">
    <property type="entry name" value="flavin_revert"/>
    <property type="match status" value="1"/>
</dbReference>
<reference evidence="3 6" key="1">
    <citation type="submission" date="2018-09" db="EMBL/GenBank/DDBJ databases">
        <title>Roseomonas sp. nov., isolated from feces of Tibetan antelopes in the Qinghai-Tibet plateau, China.</title>
        <authorList>
            <person name="Tian Z."/>
        </authorList>
    </citation>
    <scope>NUCLEOTIDE SEQUENCE [LARGE SCALE GENOMIC DNA]</scope>
    <source>
        <strain evidence="4 5">Z23</strain>
        <strain evidence="3 6">Z24</strain>
    </source>
</reference>
<comment type="caution">
    <text evidence="3">The sequence shown here is derived from an EMBL/GenBank/DDBJ whole genome shotgun (WGS) entry which is preliminary data.</text>
</comment>
<name>A0A3A9JVA8_9PROT</name>
<dbReference type="EMBL" id="RAQU01000114">
    <property type="protein sequence ID" value="RKK02949.1"/>
    <property type="molecule type" value="Genomic_DNA"/>
</dbReference>
<gene>
    <name evidence="3" type="ORF">D6Z83_17025</name>
    <name evidence="4" type="ORF">EBE87_22700</name>
</gene>
<proteinExistence type="predicted"/>
<dbReference type="RefSeq" id="WP_120639472.1">
    <property type="nucleotide sequence ID" value="NZ_RAQU01000114.1"/>
</dbReference>
<dbReference type="GO" id="GO:0016705">
    <property type="term" value="F:oxidoreductase activity, acting on paired donors, with incorporation or reduction of molecular oxygen"/>
    <property type="evidence" value="ECO:0007669"/>
    <property type="project" value="InterPro"/>
</dbReference>
<dbReference type="InterPro" id="IPR019945">
    <property type="entry name" value="F420_G6P_DH-rel"/>
</dbReference>
<dbReference type="InterPro" id="IPR011251">
    <property type="entry name" value="Luciferase-like_dom"/>
</dbReference>
<dbReference type="SUPFAM" id="SSF51679">
    <property type="entry name" value="Bacterial luciferase-like"/>
    <property type="match status" value="1"/>
</dbReference>
<accession>A0A3A9JVA8</accession>
<dbReference type="PANTHER" id="PTHR43244:SF1">
    <property type="entry name" value="5,10-METHYLENETETRAHYDROMETHANOPTERIN REDUCTASE"/>
    <property type="match status" value="1"/>
</dbReference>
<dbReference type="InterPro" id="IPR023907">
    <property type="entry name" value="Non-F420_Flavin_OxRdtase"/>
</dbReference>
<dbReference type="EMBL" id="RFLX01000029">
    <property type="protein sequence ID" value="RMI17447.1"/>
    <property type="molecule type" value="Genomic_DNA"/>
</dbReference>
<dbReference type="Pfam" id="PF00296">
    <property type="entry name" value="Bac_luciferase"/>
    <property type="match status" value="1"/>
</dbReference>
<sequence>MTQFSYHISHEQFSPGDLLDLVRRAEDAGFDAAFSSDHLQPWAPAQGHSGFAWAWLGAALQATKRLSFGVISVPGGWRYSPVVLAQAIATLGQMFPGRVPWVALGSGQAVNEATTGQLWPEKAERNARLKEGAEIIRALLAGETVTHRGRVSVVDARIWSRPEQPTRLVGAATSEATAEWLGGWADGLLTVGTRPAALRRTIEAFRRGGGEGKPIYLKADVSWAASEEEALRQAHEQWRFNLLGGDVNWELRTPQQFETAARFVRPEDMREAVLISADPARHASWLAECVELGFDSIDLHQVGTDQRGFIDTFGEKVLPALRD</sequence>
<evidence type="ECO:0000256" key="1">
    <source>
        <dbReference type="ARBA" id="ARBA00023002"/>
    </source>
</evidence>
<dbReference type="Proteomes" id="UP000274097">
    <property type="component" value="Unassembled WGS sequence"/>
</dbReference>
<evidence type="ECO:0000313" key="3">
    <source>
        <dbReference type="EMBL" id="RKK02949.1"/>
    </source>
</evidence>
<dbReference type="PANTHER" id="PTHR43244">
    <property type="match status" value="1"/>
</dbReference>
<dbReference type="InterPro" id="IPR036661">
    <property type="entry name" value="Luciferase-like_sf"/>
</dbReference>
<protein>
    <submittedName>
        <fullName evidence="3">LLM class flavin-dependent oxidoreductase</fullName>
    </submittedName>
    <submittedName>
        <fullName evidence="4">TIGR03557 family F420-dependent LLM class oxidoreductase</fullName>
        <ecNumber evidence="4">1.-.-.-</ecNumber>
    </submittedName>
</protein>
<dbReference type="InParanoid" id="A0A3A9JVA8"/>
<dbReference type="NCBIfam" id="TIGR03557">
    <property type="entry name" value="F420_G6P_family"/>
    <property type="match status" value="1"/>
</dbReference>
<dbReference type="Proteomes" id="UP000278036">
    <property type="component" value="Unassembled WGS sequence"/>
</dbReference>
<keyword evidence="1 4" id="KW-0560">Oxidoreductase</keyword>
<evidence type="ECO:0000313" key="5">
    <source>
        <dbReference type="Proteomes" id="UP000274097"/>
    </source>
</evidence>
<organism evidence="3 6">
    <name type="scientific">Teichococcus wenyumeiae</name>
    <dbReference type="NCBI Taxonomy" id="2478470"/>
    <lineage>
        <taxon>Bacteria</taxon>
        <taxon>Pseudomonadati</taxon>
        <taxon>Pseudomonadota</taxon>
        <taxon>Alphaproteobacteria</taxon>
        <taxon>Acetobacterales</taxon>
        <taxon>Roseomonadaceae</taxon>
        <taxon>Roseomonas</taxon>
    </lineage>
</organism>
<evidence type="ECO:0000313" key="4">
    <source>
        <dbReference type="EMBL" id="RMI17447.1"/>
    </source>
</evidence>
<feature type="domain" description="Luciferase-like" evidence="2">
    <location>
        <begin position="5"/>
        <end position="295"/>
    </location>
</feature>